<dbReference type="STRING" id="1122155.SAMN02745158_00391"/>
<dbReference type="PANTHER" id="PTHR11606:SF13">
    <property type="entry name" value="GLUTAMATE DEHYDROGENASE 1, MITOCHONDRIAL"/>
    <property type="match status" value="1"/>
</dbReference>
<feature type="domain" description="Glutamate/phenylalanine/leucine/valine/L-tryptophan dehydrogenase C-terminal" evidence="7">
    <location>
        <begin position="158"/>
        <end position="386"/>
    </location>
</feature>
<dbReference type="InterPro" id="IPR046346">
    <property type="entry name" value="Aminoacid_DH-like_N_sf"/>
</dbReference>
<dbReference type="PANTHER" id="PTHR11606">
    <property type="entry name" value="GLUTAMATE DEHYDROGENASE"/>
    <property type="match status" value="1"/>
</dbReference>
<evidence type="ECO:0000256" key="1">
    <source>
        <dbReference type="ARBA" id="ARBA00006382"/>
    </source>
</evidence>
<dbReference type="Gene3D" id="3.40.50.720">
    <property type="entry name" value="NAD(P)-binding Rossmann-like Domain"/>
    <property type="match status" value="1"/>
</dbReference>
<dbReference type="GO" id="GO:0004352">
    <property type="term" value="F:glutamate dehydrogenase (NAD+) activity"/>
    <property type="evidence" value="ECO:0007669"/>
    <property type="project" value="TreeGrafter"/>
</dbReference>
<dbReference type="Pfam" id="PF02812">
    <property type="entry name" value="ELFV_dehydrog_N"/>
    <property type="match status" value="1"/>
</dbReference>
<dbReference type="AlphaFoldDB" id="A0A1M4T2F5"/>
<dbReference type="Proteomes" id="UP000184245">
    <property type="component" value="Unassembled WGS sequence"/>
</dbReference>
<dbReference type="Gene3D" id="3.40.50.10860">
    <property type="entry name" value="Leucine Dehydrogenase, chain A, domain 1"/>
    <property type="match status" value="1"/>
</dbReference>
<keyword evidence="2 3" id="KW-0560">Oxidoreductase</keyword>
<keyword evidence="5" id="KW-0547">Nucleotide-binding</keyword>
<comment type="similarity">
    <text evidence="1 3">Belongs to the Glu/Leu/Phe/Val dehydrogenases family.</text>
</comment>
<proteinExistence type="inferred from homology"/>
<reference evidence="8 9" key="1">
    <citation type="submission" date="2016-11" db="EMBL/GenBank/DDBJ databases">
        <authorList>
            <person name="Jaros S."/>
            <person name="Januszkiewicz K."/>
            <person name="Wedrychowicz H."/>
        </authorList>
    </citation>
    <scope>NUCLEOTIDE SEQUENCE [LARGE SCALE GENOMIC DNA]</scope>
    <source>
        <strain evidence="8 9">DSM 17459</strain>
    </source>
</reference>
<keyword evidence="5" id="KW-0520">NAD</keyword>
<evidence type="ECO:0000256" key="4">
    <source>
        <dbReference type="PIRSR" id="PIRSR000185-1"/>
    </source>
</evidence>
<feature type="binding site" evidence="5">
    <location>
        <position position="165"/>
    </location>
    <ligand>
        <name>substrate</name>
    </ligand>
</feature>
<evidence type="ECO:0000256" key="6">
    <source>
        <dbReference type="PIRSR" id="PIRSR000185-3"/>
    </source>
</evidence>
<dbReference type="SMART" id="SM00839">
    <property type="entry name" value="ELFV_dehydrog"/>
    <property type="match status" value="1"/>
</dbReference>
<name>A0A1M4T2F5_9CLOT</name>
<dbReference type="SUPFAM" id="SSF51735">
    <property type="entry name" value="NAD(P)-binding Rossmann-fold domains"/>
    <property type="match status" value="1"/>
</dbReference>
<organism evidence="8 9">
    <name type="scientific">Lactonifactor longoviformis DSM 17459</name>
    <dbReference type="NCBI Taxonomy" id="1122155"/>
    <lineage>
        <taxon>Bacteria</taxon>
        <taxon>Bacillati</taxon>
        <taxon>Bacillota</taxon>
        <taxon>Clostridia</taxon>
        <taxon>Eubacteriales</taxon>
        <taxon>Clostridiaceae</taxon>
        <taxon>Lactonifactor</taxon>
    </lineage>
</organism>
<feature type="site" description="Important for catalysis" evidence="6">
    <location>
        <position position="106"/>
    </location>
</feature>
<evidence type="ECO:0000259" key="7">
    <source>
        <dbReference type="SMART" id="SM00839"/>
    </source>
</evidence>
<feature type="binding site" evidence="5">
    <location>
        <position position="105"/>
    </location>
    <ligand>
        <name>substrate</name>
    </ligand>
</feature>
<dbReference type="GO" id="GO:0000166">
    <property type="term" value="F:nucleotide binding"/>
    <property type="evidence" value="ECO:0007669"/>
    <property type="project" value="UniProtKB-KW"/>
</dbReference>
<keyword evidence="9" id="KW-1185">Reference proteome</keyword>
<gene>
    <name evidence="8" type="ORF">SAMN02745158_00391</name>
</gene>
<dbReference type="SUPFAM" id="SSF53223">
    <property type="entry name" value="Aminoacid dehydrogenase-like, N-terminal domain"/>
    <property type="match status" value="1"/>
</dbReference>
<dbReference type="RefSeq" id="WP_072848558.1">
    <property type="nucleotide sequence ID" value="NZ_FQVI01000001.1"/>
</dbReference>
<dbReference type="Pfam" id="PF00208">
    <property type="entry name" value="ELFV_dehydrog"/>
    <property type="match status" value="1"/>
</dbReference>
<sequence length="391" mass="42990">MLNKPYIVIEWNDTETDAVGWLCCFNFVSNYCSGGLRVHETVTREEVIKLATGMGYKYAACHSKVGGGAKAGIRYDNTKPDKLEVVKRFLLAIAPYLENGVSLGGDLGIGYGQVMDLYKELAIPGVPHLVAKKYESDPKIIQGLKDNDTLFDMPYRGFVMYDAITGYGAAAGLDESWKQMGGEPGATVMIQGFGAVGTGAARCLSEMGYKVVAISDAKCMVYCENGLDVDLLINSVKDRGYLNQEAFLPEYQVMKNTQWEEIACDIFMPAALDGVINEKNADKLQFKLIVEAANIPTTPEADVILEKRNIPVAPDFIVNLGATRLCDAVPFGLIPLEPQALVDDSQNIIREHISNLFRMKKEQGITLREAARIRCQPLPSEAPDVDWQGKK</sequence>
<evidence type="ECO:0000256" key="5">
    <source>
        <dbReference type="PIRSR" id="PIRSR000185-2"/>
    </source>
</evidence>
<dbReference type="GO" id="GO:0006538">
    <property type="term" value="P:L-glutamate catabolic process"/>
    <property type="evidence" value="ECO:0007669"/>
    <property type="project" value="TreeGrafter"/>
</dbReference>
<feature type="active site" description="Proton donor" evidence="4">
    <location>
        <position position="70"/>
    </location>
</feature>
<protein>
    <recommendedName>
        <fullName evidence="3">Glutamate dehydrogenase</fullName>
    </recommendedName>
</protein>
<feature type="binding site" evidence="5">
    <location>
        <position position="57"/>
    </location>
    <ligand>
        <name>substrate</name>
    </ligand>
</feature>
<dbReference type="InterPro" id="IPR014362">
    <property type="entry name" value="Glu_DH"/>
</dbReference>
<evidence type="ECO:0000313" key="8">
    <source>
        <dbReference type="EMBL" id="SHE38584.1"/>
    </source>
</evidence>
<dbReference type="InterPro" id="IPR006097">
    <property type="entry name" value="Glu/Leu/Phe/Val/Trp_DH_dimer"/>
</dbReference>
<evidence type="ECO:0000256" key="2">
    <source>
        <dbReference type="ARBA" id="ARBA00023002"/>
    </source>
</evidence>
<dbReference type="InterPro" id="IPR036291">
    <property type="entry name" value="NAD(P)-bd_dom_sf"/>
</dbReference>
<dbReference type="EMBL" id="FQVI01000001">
    <property type="protein sequence ID" value="SHE38584.1"/>
    <property type="molecule type" value="Genomic_DNA"/>
</dbReference>
<evidence type="ECO:0000313" key="9">
    <source>
        <dbReference type="Proteomes" id="UP000184245"/>
    </source>
</evidence>
<evidence type="ECO:0000256" key="3">
    <source>
        <dbReference type="PIRNR" id="PIRNR000185"/>
    </source>
</evidence>
<accession>A0A1M4T2F5</accession>
<dbReference type="OrthoDB" id="9803297at2"/>
<dbReference type="InterPro" id="IPR006096">
    <property type="entry name" value="Glu/Leu/Phe/Val/Trp_DH_C"/>
</dbReference>
<dbReference type="PIRSF" id="PIRSF000185">
    <property type="entry name" value="Glu_DH"/>
    <property type="match status" value="1"/>
</dbReference>